<dbReference type="Proteomes" id="UP001419084">
    <property type="component" value="Unassembled WGS sequence"/>
</dbReference>
<evidence type="ECO:0000256" key="3">
    <source>
        <dbReference type="SAM" id="Phobius"/>
    </source>
</evidence>
<reference evidence="4 5" key="1">
    <citation type="journal article" date="2024" name="Int. J. Syst. Evol. Microbiol.">
        <title>Lacrimispora brassicae sp. nov. isolated from fermented cabbage, and proposal of Clostridium indicum Gundawar et al. 2019 and Clostridium methoxybenzovorans Mechichi et al. 1999 as heterotypic synonyms of Lacrimispora amygdalina (Parshina et al. 2003) Haas and Blanchard 2020 and Lacrimispora indolis (McClung and McCoy 1957) Haas and Blanchard 2020, respectively.</title>
        <authorList>
            <person name="Kobayashi H."/>
            <person name="Tanizawa Y."/>
            <person name="Sakamoto M."/>
            <person name="Ohkuma M."/>
            <person name="Tohno M."/>
        </authorList>
    </citation>
    <scope>NUCLEOTIDE SEQUENCE [LARGE SCALE GENOMIC DNA]</scope>
    <source>
        <strain evidence="4 5">DSM 12857</strain>
    </source>
</reference>
<evidence type="ECO:0000313" key="4">
    <source>
        <dbReference type="EMBL" id="GLB30322.1"/>
    </source>
</evidence>
<keyword evidence="3" id="KW-1133">Transmembrane helix</keyword>
<gene>
    <name evidence="4" type="ORF">LAD12857_22450</name>
</gene>
<dbReference type="RefSeq" id="WP_346065293.1">
    <property type="nucleotide sequence ID" value="NZ_BRPJ01000037.1"/>
</dbReference>
<organism evidence="4 5">
    <name type="scientific">Lacrimispora amygdalina</name>
    <dbReference type="NCBI Taxonomy" id="253257"/>
    <lineage>
        <taxon>Bacteria</taxon>
        <taxon>Bacillati</taxon>
        <taxon>Bacillota</taxon>
        <taxon>Clostridia</taxon>
        <taxon>Lachnospirales</taxon>
        <taxon>Lachnospiraceae</taxon>
        <taxon>Lacrimispora</taxon>
    </lineage>
</organism>
<feature type="transmembrane region" description="Helical" evidence="3">
    <location>
        <begin position="88"/>
        <end position="105"/>
    </location>
</feature>
<feature type="transmembrane region" description="Helical" evidence="3">
    <location>
        <begin position="126"/>
        <end position="151"/>
    </location>
</feature>
<keyword evidence="3" id="KW-0472">Membrane</keyword>
<evidence type="ECO:0000256" key="2">
    <source>
        <dbReference type="RuleBase" id="RU003750"/>
    </source>
</evidence>
<evidence type="ECO:0000313" key="5">
    <source>
        <dbReference type="Proteomes" id="UP001419084"/>
    </source>
</evidence>
<name>A0ABQ5M670_9FIRM</name>
<dbReference type="PROSITE" id="PS00379">
    <property type="entry name" value="CDP_ALCOHOL_P_TRANSF"/>
    <property type="match status" value="1"/>
</dbReference>
<accession>A0ABQ5M670</accession>
<dbReference type="InterPro" id="IPR000462">
    <property type="entry name" value="CDP-OH_P_trans"/>
</dbReference>
<sequence>MKNIPNFITVIRLVLSVFLFFITDNWTLFLIIYFLCGASDVLDGFLARQFHLQTRTGARLDSLADFLFFFAAFFRMLFSYGLAVPVPVIWGTVLIALIRFLNLFITKKKFRLPGILHTIGNKLSGIIFFFACPAAVFMGSLPVWVIFIPLLSALEETFILLKTDSYDPDIRSFHDLLKK</sequence>
<dbReference type="Gene3D" id="1.20.120.1760">
    <property type="match status" value="1"/>
</dbReference>
<dbReference type="InterPro" id="IPR043130">
    <property type="entry name" value="CDP-OH_PTrfase_TM_dom"/>
</dbReference>
<comment type="similarity">
    <text evidence="2">Belongs to the CDP-alcohol phosphatidyltransferase class-I family.</text>
</comment>
<dbReference type="EMBL" id="BRPJ01000037">
    <property type="protein sequence ID" value="GLB30322.1"/>
    <property type="molecule type" value="Genomic_DNA"/>
</dbReference>
<comment type="caution">
    <text evidence="4">The sequence shown here is derived from an EMBL/GenBank/DDBJ whole genome shotgun (WGS) entry which is preliminary data.</text>
</comment>
<keyword evidence="1 2" id="KW-0808">Transferase</keyword>
<dbReference type="Pfam" id="PF01066">
    <property type="entry name" value="CDP-OH_P_transf"/>
    <property type="match status" value="1"/>
</dbReference>
<proteinExistence type="inferred from homology"/>
<evidence type="ECO:0000256" key="1">
    <source>
        <dbReference type="ARBA" id="ARBA00022679"/>
    </source>
</evidence>
<dbReference type="InterPro" id="IPR048254">
    <property type="entry name" value="CDP_ALCOHOL_P_TRANSF_CS"/>
</dbReference>
<protein>
    <submittedName>
        <fullName evidence="4">CDP-alcohol phosphatidyltransferase</fullName>
    </submittedName>
</protein>
<keyword evidence="5" id="KW-1185">Reference proteome</keyword>
<keyword evidence="3" id="KW-0812">Transmembrane</keyword>